<dbReference type="Proteomes" id="UP001362999">
    <property type="component" value="Unassembled WGS sequence"/>
</dbReference>
<dbReference type="EMBL" id="JAWWNJ010000001">
    <property type="protein sequence ID" value="KAK7063814.1"/>
    <property type="molecule type" value="Genomic_DNA"/>
</dbReference>
<name>A0AAW0EDT2_9AGAR</name>
<dbReference type="CDD" id="cd09276">
    <property type="entry name" value="Rnase_HI_RT_non_LTR"/>
    <property type="match status" value="1"/>
</dbReference>
<dbReference type="GO" id="GO:0004523">
    <property type="term" value="F:RNA-DNA hybrid ribonuclease activity"/>
    <property type="evidence" value="ECO:0007669"/>
    <property type="project" value="InterPro"/>
</dbReference>
<comment type="caution">
    <text evidence="2">The sequence shown here is derived from an EMBL/GenBank/DDBJ whole genome shotgun (WGS) entry which is preliminary data.</text>
</comment>
<dbReference type="PROSITE" id="PS50879">
    <property type="entry name" value="RNASE_H_1"/>
    <property type="match status" value="1"/>
</dbReference>
<dbReference type="AlphaFoldDB" id="A0AAW0EDT2"/>
<dbReference type="InterPro" id="IPR002156">
    <property type="entry name" value="RNaseH_domain"/>
</dbReference>
<dbReference type="PANTHER" id="PTHR33481:SF1">
    <property type="entry name" value="ENDONUCLEASE_EXONUCLEASE_PHOSPHATASE DOMAIN-CONTAINING PROTEIN-RELATED"/>
    <property type="match status" value="1"/>
</dbReference>
<dbReference type="Gene3D" id="3.30.420.10">
    <property type="entry name" value="Ribonuclease H-like superfamily/Ribonuclease H"/>
    <property type="match status" value="1"/>
</dbReference>
<proteinExistence type="predicted"/>
<dbReference type="Pfam" id="PF00075">
    <property type="entry name" value="RNase_H"/>
    <property type="match status" value="1"/>
</dbReference>
<evidence type="ECO:0000313" key="3">
    <source>
        <dbReference type="Proteomes" id="UP001362999"/>
    </source>
</evidence>
<evidence type="ECO:0000259" key="1">
    <source>
        <dbReference type="PROSITE" id="PS50879"/>
    </source>
</evidence>
<dbReference type="GO" id="GO:0003676">
    <property type="term" value="F:nucleic acid binding"/>
    <property type="evidence" value="ECO:0007669"/>
    <property type="project" value="InterPro"/>
</dbReference>
<feature type="domain" description="RNase H type-1" evidence="1">
    <location>
        <begin position="271"/>
        <end position="417"/>
    </location>
</feature>
<dbReference type="SUPFAM" id="SSF53098">
    <property type="entry name" value="Ribonuclease H-like"/>
    <property type="match status" value="1"/>
</dbReference>
<organism evidence="2 3">
    <name type="scientific">Favolaschia claudopus</name>
    <dbReference type="NCBI Taxonomy" id="2862362"/>
    <lineage>
        <taxon>Eukaryota</taxon>
        <taxon>Fungi</taxon>
        <taxon>Dikarya</taxon>
        <taxon>Basidiomycota</taxon>
        <taxon>Agaricomycotina</taxon>
        <taxon>Agaricomycetes</taxon>
        <taxon>Agaricomycetidae</taxon>
        <taxon>Agaricales</taxon>
        <taxon>Marasmiineae</taxon>
        <taxon>Mycenaceae</taxon>
        <taxon>Favolaschia</taxon>
    </lineage>
</organism>
<evidence type="ECO:0000313" key="2">
    <source>
        <dbReference type="EMBL" id="KAK7063814.1"/>
    </source>
</evidence>
<sequence>MLAVESLTIQENIAKLEEIMRDAFHWSFTHACSFDLGKFQLVHYTRNRGKYAPTPLITPTHVIPATDSATYLGLIMDRQLRWKEQVQRAVAKGTKAILAVSRLTRPSFGLPHRYVRQLYRSVVIPRMEYGLCVWYSPVVPNGNGRRKGSVGVLKQIQKVQNVACRLITGAFKTTPIDALNYMANIPPIELRLNQASFNSAARLAALPPAHPLHKMVHRCMRMFPQHHRSVLHDMFAAFPEIANLETIDPTPLDTTWKAPFSYRIAANKEDTEKELTMYAGRKCFFGDGSGYEGGIGAAAVVQREDGVYEKRQVHLGNTDEHTVFEAEIVGLILCLSIAASIPRLRSVAFLIDNQAAIRAVANPKPQPGQHLVRLFHDTLRDLMRKRRTFDLQIGWVPGHQGVEGNEVVDEAAKEAAQGQFSELPTKLHILHDLPSSVAALKAGRKHAIARSWASIWQESRAGQRIAAFDKTPPGRRTLRWYEDLHRGSCSIITQLRTGHIGLNAYLARFGAVDSPKCHTCGEPETVRHYLLTCRRFSKERDDLRHALHSSGRQKLDIKTLLGRPKNKHHLLKFVSATERFPRYDTSPPQD</sequence>
<reference evidence="2 3" key="1">
    <citation type="journal article" date="2024" name="J Genomics">
        <title>Draft genome sequencing and assembly of Favolaschia claudopus CIRM-BRFM 2984 isolated from oak limbs.</title>
        <authorList>
            <person name="Navarro D."/>
            <person name="Drula E."/>
            <person name="Chaduli D."/>
            <person name="Cazenave R."/>
            <person name="Ahrendt S."/>
            <person name="Wang J."/>
            <person name="Lipzen A."/>
            <person name="Daum C."/>
            <person name="Barry K."/>
            <person name="Grigoriev I.V."/>
            <person name="Favel A."/>
            <person name="Rosso M.N."/>
            <person name="Martin F."/>
        </authorList>
    </citation>
    <scope>NUCLEOTIDE SEQUENCE [LARGE SCALE GENOMIC DNA]</scope>
    <source>
        <strain evidence="2 3">CIRM-BRFM 2984</strain>
    </source>
</reference>
<keyword evidence="3" id="KW-1185">Reference proteome</keyword>
<gene>
    <name evidence="2" type="ORF">R3P38DRAFT_2491623</name>
</gene>
<accession>A0AAW0EDT2</accession>
<dbReference type="InterPro" id="IPR012337">
    <property type="entry name" value="RNaseH-like_sf"/>
</dbReference>
<dbReference type="PANTHER" id="PTHR33481">
    <property type="entry name" value="REVERSE TRANSCRIPTASE"/>
    <property type="match status" value="1"/>
</dbReference>
<protein>
    <recommendedName>
        <fullName evidence="1">RNase H type-1 domain-containing protein</fullName>
    </recommendedName>
</protein>
<dbReference type="InterPro" id="IPR036397">
    <property type="entry name" value="RNaseH_sf"/>
</dbReference>